<protein>
    <recommendedName>
        <fullName evidence="5">DUF2637 domain-containing protein</fullName>
    </recommendedName>
</protein>
<feature type="compositionally biased region" description="Basic and acidic residues" evidence="1">
    <location>
        <begin position="386"/>
        <end position="398"/>
    </location>
</feature>
<keyword evidence="2" id="KW-0472">Membrane</keyword>
<organism evidence="3 4">
    <name type="scientific">Planobispora rosea</name>
    <dbReference type="NCBI Taxonomy" id="35762"/>
    <lineage>
        <taxon>Bacteria</taxon>
        <taxon>Bacillati</taxon>
        <taxon>Actinomycetota</taxon>
        <taxon>Actinomycetes</taxon>
        <taxon>Streptosporangiales</taxon>
        <taxon>Streptosporangiaceae</taxon>
        <taxon>Planobispora</taxon>
    </lineage>
</organism>
<dbReference type="InterPro" id="IPR021235">
    <property type="entry name" value="DUF2637"/>
</dbReference>
<proteinExistence type="predicted"/>
<feature type="region of interest" description="Disordered" evidence="1">
    <location>
        <begin position="1"/>
        <end position="21"/>
    </location>
</feature>
<evidence type="ECO:0000313" key="4">
    <source>
        <dbReference type="Proteomes" id="UP000655044"/>
    </source>
</evidence>
<gene>
    <name evidence="3" type="ORF">Pro02_52160</name>
</gene>
<reference evidence="3" key="1">
    <citation type="submission" date="2021-01" db="EMBL/GenBank/DDBJ databases">
        <title>Whole genome shotgun sequence of Planobispora rosea NBRC 15558.</title>
        <authorList>
            <person name="Komaki H."/>
            <person name="Tamura T."/>
        </authorList>
    </citation>
    <scope>NUCLEOTIDE SEQUENCE</scope>
    <source>
        <strain evidence="3">NBRC 15558</strain>
    </source>
</reference>
<feature type="compositionally biased region" description="Pro residues" evidence="1">
    <location>
        <begin position="201"/>
        <end position="214"/>
    </location>
</feature>
<sequence>MDVKSPAAAGSLPRPITAPPASAEPGRAAVALRHAGIALAGVGVAALTGAACVLSFEDLRGLAVIGEARPDLAYLYPAGFDALLAVAMISVLLLRGGRWPVRLQAGLVLVLLLALAVAAEVATAMRVMVEVRSAAIVVAVAPWVMLAVALWLWLLMIKHAQARRTDLDARLAGEGHGHDIVPFPDAAMPTAEYPRPETLAPGPPGSGAPGPRLPAQPVLDPQAAPPMETVPHHDLPAVPVVGPTPAPETPEVDDLPEPAGARGPAQASRPAEPAGSAVTAAAPETVRPEPAEPVGSPEPVRPSASPQSPLSLESPEPSVPAQAAETAETAEAAVPASAPVEQPDTPVRWGDLTRPVRGDLLVHPLRPAVPDPERDSWEPGLGQEGRQARESRVSERVETWGAAAGPVTPPADVPGGEETSVTGYGSATQPMRVMTGESPDPAHGSEAADPEEEAQGPQEAWDPQGARDPQEAWDPQEEHSDRRTPYTDDDIAAPPSGRMRSTPLPPED</sequence>
<feature type="compositionally biased region" description="Polar residues" evidence="1">
    <location>
        <begin position="419"/>
        <end position="429"/>
    </location>
</feature>
<dbReference type="Proteomes" id="UP000655044">
    <property type="component" value="Unassembled WGS sequence"/>
</dbReference>
<name>A0A8J3WEZ8_PLARO</name>
<dbReference type="Pfam" id="PF10935">
    <property type="entry name" value="DUF2637"/>
    <property type="match status" value="1"/>
</dbReference>
<keyword evidence="2" id="KW-0812">Transmembrane</keyword>
<keyword evidence="4" id="KW-1185">Reference proteome</keyword>
<feature type="compositionally biased region" description="Low complexity" evidence="1">
    <location>
        <begin position="302"/>
        <end position="343"/>
    </location>
</feature>
<evidence type="ECO:0000256" key="2">
    <source>
        <dbReference type="SAM" id="Phobius"/>
    </source>
</evidence>
<feature type="compositionally biased region" description="Basic and acidic residues" evidence="1">
    <location>
        <begin position="476"/>
        <end position="486"/>
    </location>
</feature>
<feature type="transmembrane region" description="Helical" evidence="2">
    <location>
        <begin position="76"/>
        <end position="94"/>
    </location>
</feature>
<accession>A0A8J3WEZ8</accession>
<feature type="region of interest" description="Disordered" evidence="1">
    <location>
        <begin position="180"/>
        <end position="508"/>
    </location>
</feature>
<feature type="transmembrane region" description="Helical" evidence="2">
    <location>
        <begin position="37"/>
        <end position="56"/>
    </location>
</feature>
<evidence type="ECO:0000256" key="1">
    <source>
        <dbReference type="SAM" id="MobiDB-lite"/>
    </source>
</evidence>
<keyword evidence="2" id="KW-1133">Transmembrane helix</keyword>
<dbReference type="AlphaFoldDB" id="A0A8J3WEZ8"/>
<feature type="transmembrane region" description="Helical" evidence="2">
    <location>
        <begin position="134"/>
        <end position="155"/>
    </location>
</feature>
<evidence type="ECO:0008006" key="5">
    <source>
        <dbReference type="Google" id="ProtNLM"/>
    </source>
</evidence>
<evidence type="ECO:0000313" key="3">
    <source>
        <dbReference type="EMBL" id="GIH86808.1"/>
    </source>
</evidence>
<dbReference type="EMBL" id="BOOI01000050">
    <property type="protein sequence ID" value="GIH86808.1"/>
    <property type="molecule type" value="Genomic_DNA"/>
</dbReference>
<feature type="transmembrane region" description="Helical" evidence="2">
    <location>
        <begin position="106"/>
        <end position="128"/>
    </location>
</feature>
<comment type="caution">
    <text evidence="3">The sequence shown here is derived from an EMBL/GenBank/DDBJ whole genome shotgun (WGS) entry which is preliminary data.</text>
</comment>
<dbReference type="RefSeq" id="WP_189243219.1">
    <property type="nucleotide sequence ID" value="NZ_BMQP01000030.1"/>
</dbReference>